<dbReference type="EMBL" id="JACHON010000009">
    <property type="protein sequence ID" value="MBB6513260.1"/>
    <property type="molecule type" value="Genomic_DNA"/>
</dbReference>
<organism evidence="2 3">
    <name type="scientific">Gracilibacillus halotolerans</name>
    <dbReference type="NCBI Taxonomy" id="74386"/>
    <lineage>
        <taxon>Bacteria</taxon>
        <taxon>Bacillati</taxon>
        <taxon>Bacillota</taxon>
        <taxon>Bacilli</taxon>
        <taxon>Bacillales</taxon>
        <taxon>Bacillaceae</taxon>
        <taxon>Gracilibacillus</taxon>
    </lineage>
</organism>
<feature type="compositionally biased region" description="Basic and acidic residues" evidence="1">
    <location>
        <begin position="27"/>
        <end position="62"/>
    </location>
</feature>
<evidence type="ECO:0000313" key="3">
    <source>
        <dbReference type="Proteomes" id="UP000572212"/>
    </source>
</evidence>
<evidence type="ECO:0000313" key="2">
    <source>
        <dbReference type="EMBL" id="MBB6513260.1"/>
    </source>
</evidence>
<accession>A0A841RGK3</accession>
<keyword evidence="3" id="KW-1185">Reference proteome</keyword>
<comment type="caution">
    <text evidence="2">The sequence shown here is derived from an EMBL/GenBank/DDBJ whole genome shotgun (WGS) entry which is preliminary data.</text>
</comment>
<evidence type="ECO:0008006" key="4">
    <source>
        <dbReference type="Google" id="ProtNLM"/>
    </source>
</evidence>
<name>A0A841RGK3_9BACI</name>
<dbReference type="RefSeq" id="WP_184248112.1">
    <property type="nucleotide sequence ID" value="NZ_BAAACU010000055.1"/>
</dbReference>
<dbReference type="Proteomes" id="UP000572212">
    <property type="component" value="Unassembled WGS sequence"/>
</dbReference>
<protein>
    <recommendedName>
        <fullName evidence="4">Lipoprotein</fullName>
    </recommendedName>
</protein>
<dbReference type="AlphaFoldDB" id="A0A841RGK3"/>
<dbReference type="PROSITE" id="PS51257">
    <property type="entry name" value="PROKAR_LIPOPROTEIN"/>
    <property type="match status" value="1"/>
</dbReference>
<reference evidence="2 3" key="1">
    <citation type="submission" date="2020-08" db="EMBL/GenBank/DDBJ databases">
        <title>Genomic Encyclopedia of Type Strains, Phase IV (KMG-IV): sequencing the most valuable type-strain genomes for metagenomic binning, comparative biology and taxonomic classification.</title>
        <authorList>
            <person name="Goeker M."/>
        </authorList>
    </citation>
    <scope>NUCLEOTIDE SEQUENCE [LARGE SCALE GENOMIC DNA]</scope>
    <source>
        <strain evidence="2 3">DSM 11805</strain>
    </source>
</reference>
<sequence>MNFWKTGMTGILVCVLLVGCGMGETEEASKEEKKEETVTEIKADASEEQKVEAVTEGKVEAASMDPKEWKDISTTGNIEKPDFTANAKKWISQTLTSLQNETPDKYFEAGLDEAYHQYLKAQSITNILGTFVDVEGGDLEKDFDNIYTLAQIVQVEHDKRTEHLEFEYLDEKYGENKGEAVKEWKPATERQAQAFEYLTQLVQDVDIAINGTVPDNQQDGLSYQADGVKTKELEAFIDSGE</sequence>
<feature type="region of interest" description="Disordered" evidence="1">
    <location>
        <begin position="25"/>
        <end position="62"/>
    </location>
</feature>
<proteinExistence type="predicted"/>
<gene>
    <name evidence="2" type="ORF">GGQ92_002064</name>
</gene>
<evidence type="ECO:0000256" key="1">
    <source>
        <dbReference type="SAM" id="MobiDB-lite"/>
    </source>
</evidence>